<comment type="caution">
    <text evidence="4">The sequence shown here is derived from an EMBL/GenBank/DDBJ whole genome shotgun (WGS) entry which is preliminary data.</text>
</comment>
<name>A0A4U0RSH9_9RHOB</name>
<dbReference type="InterPro" id="IPR052042">
    <property type="entry name" value="Tail_sheath_structural"/>
</dbReference>
<gene>
    <name evidence="4" type="ORF">FA743_12285</name>
</gene>
<dbReference type="OrthoDB" id="9767864at2"/>
<dbReference type="AlphaFoldDB" id="A0A4U0RSH9"/>
<sequence length="735" mass="79346">MCALTAPGLYPQPVAPVRALGRLSRGDVAVFLGYARRGPVDMPVRVESLTLADEIFGPALEGGYLHAGLKGFFENGGRTAYVIRLAPDAARPASVMIGGGWVAQASFGWSLVDPRERKREARPDEATWVQLVEDVFRTTGPRSPAPGAWANGYEVRIARTQRARTESLIGPLDDPRALRLRSMTGIEAHSVLELAQTREGVTRVATVSAAGVDAARQRVLLPLRVTELRDGDGVFLDLAPDLPVQVTSVEFDVEIWSRGRLEQAFRALSPDPRHSAPIAGTLATASRSVSLHREGAPGGIDWSDPEVWPPEGRFPLTGGRDGLEAITRGDWIRGLRQVARLDEVALIAAPDLVLQPLSPEPAELLPPDRVDCCDLSPRPLGKLVVQVREDRPDGTQEPVVGVEVDVLGPGGRVRTDLAGIFRATGVPVGLVTVRLSKDGFEPLEAVAQAEPFLPSQPVILTMARLNLPRALAEDEILEVVAAMVDPGIVGPYKVAIIDPPSPQATLDQIRGWRSRLAGSNRMAFFAPWLRLPSTDEAGRGGVRPCPPSGYVCGAFAQAELTVGIHRTGANLPLRFAEGVMLDIDEAAAGLLNPAGINAIRSFPGRGIRIYGTRTLSPDPDWRYLTARRVVDAIEKTLERGLHWMVFEPNNLMTRHAVAQSARVLLNRLWREGVLAGSAPDEAFSVKCDLENNPVEGRDAGQLVIDIGVAPTTPFEFVLFRLGNAFDALKVTEDAP</sequence>
<protein>
    <submittedName>
        <fullName evidence="4">Phage tail sheath protein</fullName>
    </submittedName>
</protein>
<dbReference type="EMBL" id="SUNI01000011">
    <property type="protein sequence ID" value="TJZ91294.1"/>
    <property type="molecule type" value="Genomic_DNA"/>
</dbReference>
<dbReference type="Proteomes" id="UP000309747">
    <property type="component" value="Unassembled WGS sequence"/>
</dbReference>
<dbReference type="RefSeq" id="WP_136886398.1">
    <property type="nucleotide sequence ID" value="NZ_SUNI01000011.1"/>
</dbReference>
<proteinExistence type="inferred from homology"/>
<dbReference type="PANTHER" id="PTHR35861">
    <property type="match status" value="1"/>
</dbReference>
<evidence type="ECO:0000259" key="3">
    <source>
        <dbReference type="Pfam" id="PF17482"/>
    </source>
</evidence>
<evidence type="ECO:0000256" key="1">
    <source>
        <dbReference type="ARBA" id="ARBA00008005"/>
    </source>
</evidence>
<keyword evidence="5" id="KW-1185">Reference proteome</keyword>
<reference evidence="4 5" key="1">
    <citation type="submission" date="2019-04" db="EMBL/GenBank/DDBJ databases">
        <authorList>
            <person name="Li J."/>
        </authorList>
    </citation>
    <scope>NUCLEOTIDE SEQUENCE [LARGE SCALE GENOMIC DNA]</scope>
    <source>
        <strain evidence="4 5">KCTC 42687</strain>
    </source>
</reference>
<accession>A0A4U0RSH9</accession>
<evidence type="ECO:0000313" key="4">
    <source>
        <dbReference type="EMBL" id="TJZ91294.1"/>
    </source>
</evidence>
<dbReference type="PANTHER" id="PTHR35861:SF1">
    <property type="entry name" value="PHAGE TAIL SHEATH PROTEIN"/>
    <property type="match status" value="1"/>
</dbReference>
<dbReference type="InterPro" id="IPR035089">
    <property type="entry name" value="Phage_sheath_subtilisin"/>
</dbReference>
<dbReference type="Pfam" id="PF17482">
    <property type="entry name" value="Phage_sheath_1C"/>
    <property type="match status" value="1"/>
</dbReference>
<evidence type="ECO:0000259" key="2">
    <source>
        <dbReference type="Pfam" id="PF04984"/>
    </source>
</evidence>
<dbReference type="InterPro" id="IPR020287">
    <property type="entry name" value="Tail_sheath_C"/>
</dbReference>
<dbReference type="Gene3D" id="3.40.50.11780">
    <property type="match status" value="2"/>
</dbReference>
<feature type="domain" description="Tail sheath protein C-terminal" evidence="3">
    <location>
        <begin position="617"/>
        <end position="720"/>
    </location>
</feature>
<organism evidence="4 5">
    <name type="scientific">Paracoccus gahaiensis</name>
    <dbReference type="NCBI Taxonomy" id="1706839"/>
    <lineage>
        <taxon>Bacteria</taxon>
        <taxon>Pseudomonadati</taxon>
        <taxon>Pseudomonadota</taxon>
        <taxon>Alphaproteobacteria</taxon>
        <taxon>Rhodobacterales</taxon>
        <taxon>Paracoccaceae</taxon>
        <taxon>Paracoccus</taxon>
    </lineage>
</organism>
<comment type="similarity">
    <text evidence="1">Belongs to the myoviridae tail sheath protein family.</text>
</comment>
<dbReference type="SUPFAM" id="SSF49464">
    <property type="entry name" value="Carboxypeptidase regulatory domain-like"/>
    <property type="match status" value="1"/>
</dbReference>
<feature type="domain" description="Tail sheath protein subtilisin-like" evidence="2">
    <location>
        <begin position="544"/>
        <end position="615"/>
    </location>
</feature>
<dbReference type="InterPro" id="IPR008969">
    <property type="entry name" value="CarboxyPept-like_regulatory"/>
</dbReference>
<evidence type="ECO:0000313" key="5">
    <source>
        <dbReference type="Proteomes" id="UP000309747"/>
    </source>
</evidence>
<dbReference type="Pfam" id="PF04984">
    <property type="entry name" value="Phage_sheath_1"/>
    <property type="match status" value="1"/>
</dbReference>